<dbReference type="InterPro" id="IPR036938">
    <property type="entry name" value="PAP2/HPO_sf"/>
</dbReference>
<name>A0A2V4AQI1_9PSEU</name>
<evidence type="ECO:0000313" key="1">
    <source>
        <dbReference type="EMBL" id="PXY22619.1"/>
    </source>
</evidence>
<keyword evidence="2" id="KW-1185">Reference proteome</keyword>
<dbReference type="InterPro" id="IPR052559">
    <property type="entry name" value="V-haloperoxidase"/>
</dbReference>
<dbReference type="AlphaFoldDB" id="A0A2V4AQI1"/>
<dbReference type="InterPro" id="IPR016119">
    <property type="entry name" value="Br/Cl_peroxidase_C"/>
</dbReference>
<dbReference type="PANTHER" id="PTHR34599">
    <property type="entry name" value="PEROXIDASE-RELATED"/>
    <property type="match status" value="1"/>
</dbReference>
<organism evidence="1 2">
    <name type="scientific">Prauserella muralis</name>
    <dbReference type="NCBI Taxonomy" id="588067"/>
    <lineage>
        <taxon>Bacteria</taxon>
        <taxon>Bacillati</taxon>
        <taxon>Actinomycetota</taxon>
        <taxon>Actinomycetes</taxon>
        <taxon>Pseudonocardiales</taxon>
        <taxon>Pseudonocardiaceae</taxon>
        <taxon>Prauserella</taxon>
    </lineage>
</organism>
<evidence type="ECO:0000313" key="2">
    <source>
        <dbReference type="Proteomes" id="UP000249915"/>
    </source>
</evidence>
<dbReference type="RefSeq" id="WP_245992773.1">
    <property type="nucleotide sequence ID" value="NZ_MASW01000005.1"/>
</dbReference>
<reference evidence="1 2" key="1">
    <citation type="submission" date="2016-07" db="EMBL/GenBank/DDBJ databases">
        <title>Draft genome sequence of Prauserella muralis DSM 45305, isolated from a mould-covered wall in an indoor environment.</title>
        <authorList>
            <person name="Ruckert C."/>
            <person name="Albersmeier A."/>
            <person name="Jiang C.-L."/>
            <person name="Jiang Y."/>
            <person name="Kalinowski J."/>
            <person name="Schneider O."/>
            <person name="Winkler A."/>
            <person name="Zotchev S.B."/>
        </authorList>
    </citation>
    <scope>NUCLEOTIDE SEQUENCE [LARGE SCALE GENOMIC DNA]</scope>
    <source>
        <strain evidence="1 2">DSM 45305</strain>
    </source>
</reference>
<accession>A0A2V4AQI1</accession>
<dbReference type="PANTHER" id="PTHR34599:SF1">
    <property type="entry name" value="PHOSPHATIDIC ACID PHOSPHATASE TYPE 2_HALOPEROXIDASE DOMAIN-CONTAINING PROTEIN"/>
    <property type="match status" value="1"/>
</dbReference>
<dbReference type="EMBL" id="MASW01000005">
    <property type="protein sequence ID" value="PXY22619.1"/>
    <property type="molecule type" value="Genomic_DNA"/>
</dbReference>
<dbReference type="Gene3D" id="1.10.606.10">
    <property type="entry name" value="Vanadium-containing Chloroperoxidase, domain 2"/>
    <property type="match status" value="1"/>
</dbReference>
<comment type="caution">
    <text evidence="1">The sequence shown here is derived from an EMBL/GenBank/DDBJ whole genome shotgun (WGS) entry which is preliminary data.</text>
</comment>
<dbReference type="CDD" id="cd03398">
    <property type="entry name" value="PAP2_haloperoxidase"/>
    <property type="match status" value="1"/>
</dbReference>
<sequence>MSDRAADARTRRQLSADDLLRLPWPDHVSNGEENEYGSFVANYSKGLPHDDFGEVDPAAYHALRRALCTGRPEHFEAVPLGVRRGRRLVNPQAGLAFDVEGPDAHALAIPPAPRLDSAENSAEAVELYWMALCRDVPFTEFADSPLAEHAAAELTGLTDFRGPKKGGRVTPGTLFRGSTRGDLRGPYLSQFLLRDIQYGTLRVPQRHDTVCPGEDFLTEVDAWLAVQRGRAVEPIVRDHGDRRYLRTPRDLANYVHFDALYEAYLNACLILLDLGAPEDPGNPYRHSANQDGFGTYGGPGILSLVTEVATRALKAVWFQKWFVHRRLRPEAFGGRVHQHLSGRRDYNMIDREVLNSDAVKRVHRECGSYLLPQAFPEGSPLHPAYGAGHATVAGACVTVLKAWFDESWVLADPVVPNADGTEPVPYDGEDARALTVGGELDKVAANIAIGRNLAGVHWRTDYTASVRLGEAVAIGVLRDQLRLSHEDASLTFTRFDGTAMTL</sequence>
<proteinExistence type="predicted"/>
<dbReference type="Proteomes" id="UP000249915">
    <property type="component" value="Unassembled WGS sequence"/>
</dbReference>
<protein>
    <submittedName>
        <fullName evidence="1">Phosphoesterase</fullName>
    </submittedName>
</protein>
<dbReference type="SUPFAM" id="SSF48317">
    <property type="entry name" value="Acid phosphatase/Vanadium-dependent haloperoxidase"/>
    <property type="match status" value="1"/>
</dbReference>
<dbReference type="GO" id="GO:0004601">
    <property type="term" value="F:peroxidase activity"/>
    <property type="evidence" value="ECO:0007669"/>
    <property type="project" value="InterPro"/>
</dbReference>
<gene>
    <name evidence="1" type="ORF">BAY60_22615</name>
</gene>